<dbReference type="InterPro" id="IPR014710">
    <property type="entry name" value="RmlC-like_jellyroll"/>
</dbReference>
<feature type="domain" description="Cupin type-2" evidence="3">
    <location>
        <begin position="22"/>
        <end position="89"/>
    </location>
</feature>
<sequence length="111" mass="12560">MWGDRCDGWRLVHEQDRSIIHEKMPPGTCETRHFHKQAKQFFFVLTGTMTLEAGGIETVLRAHEGLNVPPNLPHQVFNKSGEDLEFLVISQPSTTDDRYPAPGGTEEERGT</sequence>
<feature type="region of interest" description="Disordered" evidence="2">
    <location>
        <begin position="90"/>
        <end position="111"/>
    </location>
</feature>
<protein>
    <submittedName>
        <fullName evidence="4">Cupin domain-containing protein</fullName>
    </submittedName>
</protein>
<dbReference type="InterPro" id="IPR051610">
    <property type="entry name" value="GPI/OXD"/>
</dbReference>
<dbReference type="Proteomes" id="UP000325218">
    <property type="component" value="Unassembled WGS sequence"/>
</dbReference>
<dbReference type="AlphaFoldDB" id="A0A5D0CV53"/>
<dbReference type="RefSeq" id="WP_148452748.1">
    <property type="nucleotide sequence ID" value="NZ_VSDO01000002.1"/>
</dbReference>
<gene>
    <name evidence="4" type="ORF">FRY98_13310</name>
</gene>
<dbReference type="SUPFAM" id="SSF51182">
    <property type="entry name" value="RmlC-like cupins"/>
    <property type="match status" value="1"/>
</dbReference>
<evidence type="ECO:0000313" key="5">
    <source>
        <dbReference type="Proteomes" id="UP000325218"/>
    </source>
</evidence>
<organism evidence="4 5">
    <name type="scientific">Paenibacillus faecis</name>
    <dbReference type="NCBI Taxonomy" id="862114"/>
    <lineage>
        <taxon>Bacteria</taxon>
        <taxon>Bacillati</taxon>
        <taxon>Bacillota</taxon>
        <taxon>Bacilli</taxon>
        <taxon>Bacillales</taxon>
        <taxon>Paenibacillaceae</taxon>
        <taxon>Paenibacillus</taxon>
    </lineage>
</organism>
<dbReference type="GO" id="GO:0046872">
    <property type="term" value="F:metal ion binding"/>
    <property type="evidence" value="ECO:0007669"/>
    <property type="project" value="UniProtKB-KW"/>
</dbReference>
<keyword evidence="5" id="KW-1185">Reference proteome</keyword>
<reference evidence="4 5" key="1">
    <citation type="submission" date="2019-08" db="EMBL/GenBank/DDBJ databases">
        <title>Genome sequencing of Paenibacillus faecis DSM 23593(T).</title>
        <authorList>
            <person name="Kook J.-K."/>
            <person name="Park S.-N."/>
            <person name="Lim Y.K."/>
        </authorList>
    </citation>
    <scope>NUCLEOTIDE SEQUENCE [LARGE SCALE GENOMIC DNA]</scope>
    <source>
        <strain evidence="4 5">DSM 23593</strain>
    </source>
</reference>
<dbReference type="InterPro" id="IPR011051">
    <property type="entry name" value="RmlC_Cupin_sf"/>
</dbReference>
<comment type="caution">
    <text evidence="4">The sequence shown here is derived from an EMBL/GenBank/DDBJ whole genome shotgun (WGS) entry which is preliminary data.</text>
</comment>
<evidence type="ECO:0000313" key="4">
    <source>
        <dbReference type="EMBL" id="TYA13752.1"/>
    </source>
</evidence>
<evidence type="ECO:0000259" key="3">
    <source>
        <dbReference type="Pfam" id="PF07883"/>
    </source>
</evidence>
<dbReference type="InterPro" id="IPR013096">
    <property type="entry name" value="Cupin_2"/>
</dbReference>
<dbReference type="OrthoDB" id="9806121at2"/>
<dbReference type="PANTHER" id="PTHR35848:SF9">
    <property type="entry name" value="SLL1358 PROTEIN"/>
    <property type="match status" value="1"/>
</dbReference>
<name>A0A5D0CV53_9BACL</name>
<dbReference type="EMBL" id="VSDO01000002">
    <property type="protein sequence ID" value="TYA13752.1"/>
    <property type="molecule type" value="Genomic_DNA"/>
</dbReference>
<dbReference type="PANTHER" id="PTHR35848">
    <property type="entry name" value="OXALATE-BINDING PROTEIN"/>
    <property type="match status" value="1"/>
</dbReference>
<accession>A0A5D0CV53</accession>
<evidence type="ECO:0000256" key="1">
    <source>
        <dbReference type="ARBA" id="ARBA00022723"/>
    </source>
</evidence>
<dbReference type="Pfam" id="PF07883">
    <property type="entry name" value="Cupin_2"/>
    <property type="match status" value="1"/>
</dbReference>
<evidence type="ECO:0000256" key="2">
    <source>
        <dbReference type="SAM" id="MobiDB-lite"/>
    </source>
</evidence>
<dbReference type="Gene3D" id="2.60.120.10">
    <property type="entry name" value="Jelly Rolls"/>
    <property type="match status" value="1"/>
</dbReference>
<proteinExistence type="predicted"/>
<keyword evidence="1" id="KW-0479">Metal-binding</keyword>